<evidence type="ECO:0000256" key="2">
    <source>
        <dbReference type="ARBA" id="ARBA00022737"/>
    </source>
</evidence>
<feature type="domain" description="TIR" evidence="3">
    <location>
        <begin position="1"/>
        <end position="145"/>
    </location>
</feature>
<dbReference type="InterPro" id="IPR000157">
    <property type="entry name" value="TIR_dom"/>
</dbReference>
<accession>A0A2N9E962</accession>
<dbReference type="SUPFAM" id="SSF52200">
    <property type="entry name" value="Toll/Interleukin receptor TIR domain"/>
    <property type="match status" value="1"/>
</dbReference>
<dbReference type="PANTHER" id="PTHR11017:SF570">
    <property type="entry name" value="DISEASE RESISTANCE PROTEIN (TIR-NBS CLASS)-RELATED"/>
    <property type="match status" value="1"/>
</dbReference>
<dbReference type="SMART" id="SM00255">
    <property type="entry name" value="TIR"/>
    <property type="match status" value="1"/>
</dbReference>
<dbReference type="Pfam" id="PF01582">
    <property type="entry name" value="TIR"/>
    <property type="match status" value="1"/>
</dbReference>
<evidence type="ECO:0000256" key="1">
    <source>
        <dbReference type="ARBA" id="ARBA00022614"/>
    </source>
</evidence>
<dbReference type="SUPFAM" id="SSF52058">
    <property type="entry name" value="L domain-like"/>
    <property type="match status" value="1"/>
</dbReference>
<dbReference type="PANTHER" id="PTHR11017">
    <property type="entry name" value="LEUCINE-RICH REPEAT-CONTAINING PROTEIN"/>
    <property type="match status" value="1"/>
</dbReference>
<dbReference type="Gene3D" id="3.80.10.10">
    <property type="entry name" value="Ribonuclease Inhibitor"/>
    <property type="match status" value="1"/>
</dbReference>
<gene>
    <name evidence="4" type="ORF">FSB_LOCUS3399</name>
</gene>
<dbReference type="PROSITE" id="PS50104">
    <property type="entry name" value="TIR"/>
    <property type="match status" value="1"/>
</dbReference>
<organism evidence="4">
    <name type="scientific">Fagus sylvatica</name>
    <name type="common">Beechnut</name>
    <dbReference type="NCBI Taxonomy" id="28930"/>
    <lineage>
        <taxon>Eukaryota</taxon>
        <taxon>Viridiplantae</taxon>
        <taxon>Streptophyta</taxon>
        <taxon>Embryophyta</taxon>
        <taxon>Tracheophyta</taxon>
        <taxon>Spermatophyta</taxon>
        <taxon>Magnoliopsida</taxon>
        <taxon>eudicotyledons</taxon>
        <taxon>Gunneridae</taxon>
        <taxon>Pentapetalae</taxon>
        <taxon>rosids</taxon>
        <taxon>fabids</taxon>
        <taxon>Fagales</taxon>
        <taxon>Fagaceae</taxon>
        <taxon>Fagus</taxon>
    </lineage>
</organism>
<dbReference type="InterPro" id="IPR044974">
    <property type="entry name" value="Disease_R_plants"/>
</dbReference>
<keyword evidence="2" id="KW-0677">Repeat</keyword>
<dbReference type="Gene3D" id="3.40.50.10140">
    <property type="entry name" value="Toll/interleukin-1 receptor homology (TIR) domain"/>
    <property type="match status" value="1"/>
</dbReference>
<dbReference type="InterPro" id="IPR045344">
    <property type="entry name" value="C-JID"/>
</dbReference>
<dbReference type="AlphaFoldDB" id="A0A2N9E962"/>
<keyword evidence="1" id="KW-0433">Leucine-rich repeat</keyword>
<protein>
    <recommendedName>
        <fullName evidence="3">TIR domain-containing protein</fullName>
    </recommendedName>
</protein>
<evidence type="ECO:0000313" key="4">
    <source>
        <dbReference type="EMBL" id="SPC75517.1"/>
    </source>
</evidence>
<dbReference type="Pfam" id="PF20160">
    <property type="entry name" value="C-JID"/>
    <property type="match status" value="2"/>
</dbReference>
<evidence type="ECO:0000259" key="3">
    <source>
        <dbReference type="PROSITE" id="PS50104"/>
    </source>
</evidence>
<dbReference type="EMBL" id="OIVN01000165">
    <property type="protein sequence ID" value="SPC75517.1"/>
    <property type="molecule type" value="Genomic_DNA"/>
</dbReference>
<sequence length="716" mass="81088">MALVTSEGASSSSSTHRSKKFDVFLSFRGEDTRLDELFKTIEDSTISIIIFSENYASSAWCLDELDKIVECKKNDHLVVPVFYKVDPSEVRNQKGKFGKELAKCEKKCKDDKKKQRWKKALCEVANISGWHYQDKEIVRQESPKLGERSRLWCYKDALDVLTENTGSDKVHGIMLCPPEPTEVQLDVQFLKMANLKFLVIRNVQNCGSLQYLPKGLRLLEWDGFPSSSLPSNFCPKKLVALNMSGNRIEEPFKQHFWSQTLTYVDFRSCEFIWKLPGLSMTPNLKKLYLEGCQNLVEVHESVGRLDKLEEWTLDNCTKLQILPSCLAMKSLRFFSLSNCSSLKKFPNISQETNSLRFLALGGAGILELPPSFENLTGLKRLVLGNHSVGFGEIIELPPNIPCLGLSSDMLMGPQPQSSSRISHGNHEYTMTLPGNEIPNWFNHQSVGSSISFWIGSEVPTFALCLAFGTQSPFQNVDYTCYCDVNIAFNGSKRMFREERFYGLKSDHVWFYCRHQSSWPKLFHDLELGVRNHVEIFCQMSFPTNSSPKMPRAIIKRLGVHVECICPPQNFVFIHENCENVDDYSESSWHSCHSTNIDGFDLGFDTTVSDGFDLSNCDSLDSSSSTKLFHQVREMIMGPQSSTTRYEFIVPGNEIPNWFNHQSVGSSISFWVGPGFPKFALCLVFGTEDNELDCFVDISINGLNLAAFQGLESRLGT</sequence>
<reference evidence="4" key="1">
    <citation type="submission" date="2018-02" db="EMBL/GenBank/DDBJ databases">
        <authorList>
            <person name="Cohen D.B."/>
            <person name="Kent A.D."/>
        </authorList>
    </citation>
    <scope>NUCLEOTIDE SEQUENCE</scope>
</reference>
<dbReference type="GO" id="GO:0007165">
    <property type="term" value="P:signal transduction"/>
    <property type="evidence" value="ECO:0007669"/>
    <property type="project" value="InterPro"/>
</dbReference>
<dbReference type="InterPro" id="IPR032675">
    <property type="entry name" value="LRR_dom_sf"/>
</dbReference>
<dbReference type="GO" id="GO:0006952">
    <property type="term" value="P:defense response"/>
    <property type="evidence" value="ECO:0007669"/>
    <property type="project" value="InterPro"/>
</dbReference>
<name>A0A2N9E962_FAGSY</name>
<proteinExistence type="predicted"/>
<dbReference type="InterPro" id="IPR035897">
    <property type="entry name" value="Toll_tir_struct_dom_sf"/>
</dbReference>